<reference evidence="1 2" key="1">
    <citation type="submission" date="2020-07" db="EMBL/GenBank/DDBJ databases">
        <authorList>
            <person name="Hilgarth M."/>
            <person name="Werum V."/>
            <person name="Vogel R.F."/>
        </authorList>
    </citation>
    <scope>NUCLEOTIDE SEQUENCE [LARGE SCALE GENOMIC DNA]</scope>
    <source>
        <strain evidence="1 2">DSM 28961</strain>
    </source>
</reference>
<proteinExistence type="predicted"/>
<evidence type="ECO:0000313" key="2">
    <source>
        <dbReference type="Proteomes" id="UP000530186"/>
    </source>
</evidence>
<dbReference type="Proteomes" id="UP000530186">
    <property type="component" value="Unassembled WGS sequence"/>
</dbReference>
<sequence length="91" mass="11053">MIMKMPVNYVEMTDEEMQYLEGGYKTNFRIISTTYGSWKYVWDVGVDFVGRWHVDARSVTQKQRYDEVDPYSGRKSVNLTWTVNWTEYRYR</sequence>
<keyword evidence="2" id="KW-1185">Reference proteome</keyword>
<accession>A0A7V8N0N6</accession>
<dbReference type="GeneID" id="303194839"/>
<name>A0A7V8N0N6_9LACT</name>
<dbReference type="AlphaFoldDB" id="A0A7V8N0N6"/>
<gene>
    <name evidence="1" type="ORF">HZR21_04830</name>
</gene>
<dbReference type="RefSeq" id="WP_180746679.1">
    <property type="nucleotide sequence ID" value="NZ_CBCRWQ010000006.1"/>
</dbReference>
<protein>
    <submittedName>
        <fullName evidence="1">Uncharacterized protein</fullName>
    </submittedName>
</protein>
<evidence type="ECO:0000313" key="1">
    <source>
        <dbReference type="EMBL" id="MBA0016475.1"/>
    </source>
</evidence>
<organism evidence="1 2">
    <name type="scientific">Pseudolactococcus laudensis</name>
    <dbReference type="NCBI Taxonomy" id="1494461"/>
    <lineage>
        <taxon>Bacteria</taxon>
        <taxon>Bacillati</taxon>
        <taxon>Bacillota</taxon>
        <taxon>Bacilli</taxon>
        <taxon>Lactobacillales</taxon>
        <taxon>Streptococcaceae</taxon>
        <taxon>Pseudolactococcus</taxon>
    </lineage>
</organism>
<comment type="caution">
    <text evidence="1">The sequence shown here is derived from an EMBL/GenBank/DDBJ whole genome shotgun (WGS) entry which is preliminary data.</text>
</comment>
<dbReference type="EMBL" id="JACBNY010000005">
    <property type="protein sequence ID" value="MBA0016475.1"/>
    <property type="molecule type" value="Genomic_DNA"/>
</dbReference>